<dbReference type="EMBL" id="CM017660">
    <property type="protein sequence ID" value="TYI50764.1"/>
    <property type="molecule type" value="Genomic_DNA"/>
</dbReference>
<feature type="transmembrane region" description="Helical" evidence="1">
    <location>
        <begin position="24"/>
        <end position="48"/>
    </location>
</feature>
<keyword evidence="1" id="KW-0812">Transmembrane</keyword>
<name>A0A5D2SFZ9_GOSMU</name>
<keyword evidence="3" id="KW-1185">Reference proteome</keyword>
<dbReference type="AlphaFoldDB" id="A0A5D2SFZ9"/>
<evidence type="ECO:0000313" key="2">
    <source>
        <dbReference type="EMBL" id="TYI50764.1"/>
    </source>
</evidence>
<proteinExistence type="predicted"/>
<dbReference type="Proteomes" id="UP000323597">
    <property type="component" value="Chromosome D12"/>
</dbReference>
<evidence type="ECO:0000256" key="1">
    <source>
        <dbReference type="SAM" id="Phobius"/>
    </source>
</evidence>
<protein>
    <submittedName>
        <fullName evidence="2">Uncharacterized protein</fullName>
    </submittedName>
</protein>
<keyword evidence="1" id="KW-1133">Transmembrane helix</keyword>
<reference evidence="2 3" key="1">
    <citation type="submission" date="2019-07" db="EMBL/GenBank/DDBJ databases">
        <title>WGS assembly of Gossypium mustelinum.</title>
        <authorList>
            <person name="Chen Z.J."/>
            <person name="Sreedasyam A."/>
            <person name="Ando A."/>
            <person name="Song Q."/>
            <person name="De L."/>
            <person name="Hulse-Kemp A."/>
            <person name="Ding M."/>
            <person name="Ye W."/>
            <person name="Kirkbride R."/>
            <person name="Jenkins J."/>
            <person name="Plott C."/>
            <person name="Lovell J."/>
            <person name="Lin Y.-M."/>
            <person name="Vaughn R."/>
            <person name="Liu B."/>
            <person name="Li W."/>
            <person name="Simpson S."/>
            <person name="Scheffler B."/>
            <person name="Saski C."/>
            <person name="Grover C."/>
            <person name="Hu G."/>
            <person name="Conover J."/>
            <person name="Carlson J."/>
            <person name="Shu S."/>
            <person name="Boston L."/>
            <person name="Williams M."/>
            <person name="Peterson D."/>
            <person name="Mcgee K."/>
            <person name="Jones D."/>
            <person name="Wendel J."/>
            <person name="Stelly D."/>
            <person name="Grimwood J."/>
            <person name="Schmutz J."/>
        </authorList>
    </citation>
    <scope>NUCLEOTIDE SEQUENCE [LARGE SCALE GENOMIC DNA]</scope>
    <source>
        <strain evidence="2">1408120.09</strain>
    </source>
</reference>
<accession>A0A5D2SFZ9</accession>
<sequence length="55" mass="6396">MNLELFLCLCLSLPFHFYFGFRSMFFFTSISVGSFLCPFFVAIFVTLASSETDFR</sequence>
<organism evidence="2 3">
    <name type="scientific">Gossypium mustelinum</name>
    <name type="common">Cotton</name>
    <name type="synonym">Gossypium caicoense</name>
    <dbReference type="NCBI Taxonomy" id="34275"/>
    <lineage>
        <taxon>Eukaryota</taxon>
        <taxon>Viridiplantae</taxon>
        <taxon>Streptophyta</taxon>
        <taxon>Embryophyta</taxon>
        <taxon>Tracheophyta</taxon>
        <taxon>Spermatophyta</taxon>
        <taxon>Magnoliopsida</taxon>
        <taxon>eudicotyledons</taxon>
        <taxon>Gunneridae</taxon>
        <taxon>Pentapetalae</taxon>
        <taxon>rosids</taxon>
        <taxon>malvids</taxon>
        <taxon>Malvales</taxon>
        <taxon>Malvaceae</taxon>
        <taxon>Malvoideae</taxon>
        <taxon>Gossypium</taxon>
    </lineage>
</organism>
<evidence type="ECO:0000313" key="3">
    <source>
        <dbReference type="Proteomes" id="UP000323597"/>
    </source>
</evidence>
<keyword evidence="1" id="KW-0472">Membrane</keyword>
<gene>
    <name evidence="2" type="ORF">E1A91_D12G125400v1</name>
</gene>